<dbReference type="Proteomes" id="UP001262410">
    <property type="component" value="Unassembled WGS sequence"/>
</dbReference>
<reference evidence="2 3" key="1">
    <citation type="submission" date="2023-07" db="EMBL/GenBank/DDBJ databases">
        <title>Sorghum-associated microbial communities from plants grown in Nebraska, USA.</title>
        <authorList>
            <person name="Schachtman D."/>
        </authorList>
    </citation>
    <scope>NUCLEOTIDE SEQUENCE [LARGE SCALE GENOMIC DNA]</scope>
    <source>
        <strain evidence="2 3">584</strain>
    </source>
</reference>
<dbReference type="InterPro" id="IPR054253">
    <property type="entry name" value="DUF6984"/>
</dbReference>
<keyword evidence="3" id="KW-1185">Reference proteome</keyword>
<evidence type="ECO:0000313" key="3">
    <source>
        <dbReference type="Proteomes" id="UP001262410"/>
    </source>
</evidence>
<evidence type="ECO:0000259" key="1">
    <source>
        <dbReference type="Pfam" id="PF22480"/>
    </source>
</evidence>
<proteinExistence type="predicted"/>
<comment type="caution">
    <text evidence="2">The sequence shown here is derived from an EMBL/GenBank/DDBJ whole genome shotgun (WGS) entry which is preliminary data.</text>
</comment>
<feature type="domain" description="DUF6984" evidence="1">
    <location>
        <begin position="19"/>
        <end position="123"/>
    </location>
</feature>
<sequence length="133" mass="14751">MPPLAATDYEACLAWQPIRSLHEWERQVLSALIEASSLDAALRSPEALDALRVRDMLDGGMDSIRFVAPQGETKRKLGAAGVAELAYVDVDGVMVSFALNLDQQRDLYEIDAWKVDSSPLRQPPSRRDLTVKL</sequence>
<gene>
    <name evidence="2" type="ORF">E9232_006158</name>
</gene>
<dbReference type="RefSeq" id="WP_309800720.1">
    <property type="nucleotide sequence ID" value="NZ_JAVDPW010000013.1"/>
</dbReference>
<organism evidence="2 3">
    <name type="scientific">Inquilinus ginsengisoli</name>
    <dbReference type="NCBI Taxonomy" id="363840"/>
    <lineage>
        <taxon>Bacteria</taxon>
        <taxon>Pseudomonadati</taxon>
        <taxon>Pseudomonadota</taxon>
        <taxon>Alphaproteobacteria</taxon>
        <taxon>Rhodospirillales</taxon>
        <taxon>Rhodospirillaceae</taxon>
        <taxon>Inquilinus</taxon>
    </lineage>
</organism>
<accession>A0ABU1JZA6</accession>
<evidence type="ECO:0000313" key="2">
    <source>
        <dbReference type="EMBL" id="MDR6293607.1"/>
    </source>
</evidence>
<dbReference type="Pfam" id="PF22480">
    <property type="entry name" value="DUF6984"/>
    <property type="match status" value="1"/>
</dbReference>
<dbReference type="EMBL" id="JAVDPW010000013">
    <property type="protein sequence ID" value="MDR6293607.1"/>
    <property type="molecule type" value="Genomic_DNA"/>
</dbReference>
<name>A0ABU1JZA6_9PROT</name>
<protein>
    <submittedName>
        <fullName evidence="2">Aryl carrier-like protein</fullName>
    </submittedName>
</protein>